<keyword evidence="1" id="KW-0732">Signal</keyword>
<accession>A0A4V1C8L4</accession>
<feature type="signal peptide" evidence="1">
    <location>
        <begin position="1"/>
        <end position="22"/>
    </location>
</feature>
<keyword evidence="3" id="KW-1185">Reference proteome</keyword>
<dbReference type="Proteomes" id="UP000296201">
    <property type="component" value="Chromosome"/>
</dbReference>
<organism evidence="2 3">
    <name type="scientific">Hydrogenovibrio crunogenus</name>
    <dbReference type="NCBI Taxonomy" id="39765"/>
    <lineage>
        <taxon>Bacteria</taxon>
        <taxon>Pseudomonadati</taxon>
        <taxon>Pseudomonadota</taxon>
        <taxon>Gammaproteobacteria</taxon>
        <taxon>Thiotrichales</taxon>
        <taxon>Piscirickettsiaceae</taxon>
        <taxon>Hydrogenovibrio</taxon>
    </lineage>
</organism>
<name>A0A4V1C8L4_9GAMM</name>
<dbReference type="SUPFAM" id="SSF75169">
    <property type="entry name" value="DsrEFH-like"/>
    <property type="match status" value="1"/>
</dbReference>
<dbReference type="InterPro" id="IPR003787">
    <property type="entry name" value="Sulphur_relay_DsrE/F-like"/>
</dbReference>
<proteinExistence type="predicted"/>
<evidence type="ECO:0000313" key="2">
    <source>
        <dbReference type="EMBL" id="QBZ82314.1"/>
    </source>
</evidence>
<dbReference type="PANTHER" id="PTHR37691">
    <property type="entry name" value="BLR3518 PROTEIN"/>
    <property type="match status" value="1"/>
</dbReference>
<dbReference type="Gene3D" id="3.40.1260.10">
    <property type="entry name" value="DsrEFH-like"/>
    <property type="match status" value="1"/>
</dbReference>
<dbReference type="EMBL" id="CP032096">
    <property type="protein sequence ID" value="QBZ82314.1"/>
    <property type="molecule type" value="Genomic_DNA"/>
</dbReference>
<feature type="chain" id="PRO_5020413954" evidence="1">
    <location>
        <begin position="23"/>
        <end position="143"/>
    </location>
</feature>
<dbReference type="PANTHER" id="PTHR37691:SF1">
    <property type="entry name" value="BLR3518 PROTEIN"/>
    <property type="match status" value="1"/>
</dbReference>
<gene>
    <name evidence="2" type="ORF">GHNINEIG_00342</name>
</gene>
<evidence type="ECO:0000313" key="3">
    <source>
        <dbReference type="Proteomes" id="UP000296201"/>
    </source>
</evidence>
<protein>
    <submittedName>
        <fullName evidence="2">Sulfur reduction protein DsrE</fullName>
    </submittedName>
</protein>
<reference evidence="2 3" key="1">
    <citation type="submission" date="2018-08" db="EMBL/GenBank/DDBJ databases">
        <title>Horizontal acquisition of hydrogen conversion ability and other habitat adaptations in Hydrogenovibrio crunogenus strains.</title>
        <authorList>
            <person name="Gonnella G."/>
            <person name="Adam N."/>
            <person name="Perner M."/>
        </authorList>
    </citation>
    <scope>NUCLEOTIDE SEQUENCE [LARGE SCALE GENOMIC DNA]</scope>
    <source>
        <strain evidence="2 3">SP-41</strain>
    </source>
</reference>
<dbReference type="Pfam" id="PF02635">
    <property type="entry name" value="DsrE"/>
    <property type="match status" value="1"/>
</dbReference>
<sequence length="143" mass="16075" precursor="true">MLKYLILASGLISFFIPTISSADSRATNPIPFVVELTRNSENFGHRRALLQINEVINEIGEDKLAITVVAYENGIHALLADNPKTSQLLTKLSNRGVTFKACKISMKSWGLSEEQFPLEVEYVPAGAPEMIRLQMKGYKYWKQ</sequence>
<dbReference type="AlphaFoldDB" id="A0A4V1C8L4"/>
<dbReference type="OrthoDB" id="14053at2"/>
<evidence type="ECO:0000256" key="1">
    <source>
        <dbReference type="SAM" id="SignalP"/>
    </source>
</evidence>
<dbReference type="InterPro" id="IPR027396">
    <property type="entry name" value="DsrEFH-like"/>
</dbReference>
<dbReference type="RefSeq" id="WP_135795034.1">
    <property type="nucleotide sequence ID" value="NZ_CP032096.1"/>
</dbReference>